<keyword evidence="5" id="KW-1185">Reference proteome</keyword>
<feature type="domain" description="Cullin family profile" evidence="3">
    <location>
        <begin position="51"/>
        <end position="134"/>
    </location>
</feature>
<name>A0AAP0H1Y9_9ASTR</name>
<organism evidence="4 5">
    <name type="scientific">Deinandra increscens subsp. villosa</name>
    <dbReference type="NCBI Taxonomy" id="3103831"/>
    <lineage>
        <taxon>Eukaryota</taxon>
        <taxon>Viridiplantae</taxon>
        <taxon>Streptophyta</taxon>
        <taxon>Embryophyta</taxon>
        <taxon>Tracheophyta</taxon>
        <taxon>Spermatophyta</taxon>
        <taxon>Magnoliopsida</taxon>
        <taxon>eudicotyledons</taxon>
        <taxon>Gunneridae</taxon>
        <taxon>Pentapetalae</taxon>
        <taxon>asterids</taxon>
        <taxon>campanulids</taxon>
        <taxon>Asterales</taxon>
        <taxon>Asteraceae</taxon>
        <taxon>Asteroideae</taxon>
        <taxon>Heliantheae alliance</taxon>
        <taxon>Madieae</taxon>
        <taxon>Madiinae</taxon>
        <taxon>Deinandra</taxon>
    </lineage>
</organism>
<dbReference type="Proteomes" id="UP001408789">
    <property type="component" value="Unassembled WGS sequence"/>
</dbReference>
<evidence type="ECO:0000313" key="5">
    <source>
        <dbReference type="Proteomes" id="UP001408789"/>
    </source>
</evidence>
<dbReference type="AlphaFoldDB" id="A0AAP0H1Y9"/>
<sequence>MSTPELHKLESVATAEIDPGFITGRDLCSGQRIVVQDQDLLIENVVTVQNDPAELIAKILDEKLCAGNKGTSEEELEGTLDKVLVLFRFIQECGDFLTWLRRKVGAAVFSMLSIGKSIYDRALVRNADEVRDMLPTSVKIVIGDVGEPATLRVGVEGCNKIIYCATTRSSITVDLNRVDLRVYITSAAFQVFLSSKLSYCSVLQY</sequence>
<dbReference type="EMBL" id="JBCNJP010000010">
    <property type="protein sequence ID" value="KAK9071908.1"/>
    <property type="molecule type" value="Genomic_DNA"/>
</dbReference>
<evidence type="ECO:0000259" key="3">
    <source>
        <dbReference type="PROSITE" id="PS50069"/>
    </source>
</evidence>
<dbReference type="InterPro" id="IPR036317">
    <property type="entry name" value="Cullin_homology_sf"/>
</dbReference>
<dbReference type="Gene3D" id="1.20.1310.10">
    <property type="entry name" value="Cullin Repeats"/>
    <property type="match status" value="1"/>
</dbReference>
<evidence type="ECO:0000256" key="2">
    <source>
        <dbReference type="RuleBase" id="RU003829"/>
    </source>
</evidence>
<evidence type="ECO:0000256" key="1">
    <source>
        <dbReference type="PROSITE-ProRule" id="PRU00330"/>
    </source>
</evidence>
<protein>
    <recommendedName>
        <fullName evidence="3">Cullin family profile domain-containing protein</fullName>
    </recommendedName>
</protein>
<reference evidence="4 5" key="1">
    <citation type="submission" date="2024-04" db="EMBL/GenBank/DDBJ databases">
        <title>The reference genome of an endangered Asteraceae, Deinandra increscens subsp. villosa, native to the Central Coast of California.</title>
        <authorList>
            <person name="Guilliams M."/>
            <person name="Hasenstab-Lehman K."/>
            <person name="Meyer R."/>
            <person name="Mcevoy S."/>
        </authorList>
    </citation>
    <scope>NUCLEOTIDE SEQUENCE [LARGE SCALE GENOMIC DNA]</scope>
    <source>
        <tissue evidence="4">Leaf</tissue>
    </source>
</reference>
<evidence type="ECO:0000313" key="4">
    <source>
        <dbReference type="EMBL" id="KAK9071908.1"/>
    </source>
</evidence>
<comment type="similarity">
    <text evidence="1 2">Belongs to the cullin family.</text>
</comment>
<proteinExistence type="inferred from homology"/>
<dbReference type="Pfam" id="PF00888">
    <property type="entry name" value="Cullin"/>
    <property type="match status" value="1"/>
</dbReference>
<dbReference type="InterPro" id="IPR036291">
    <property type="entry name" value="NAD(P)-bd_dom_sf"/>
</dbReference>
<dbReference type="SUPFAM" id="SSF51735">
    <property type="entry name" value="NAD(P)-binding Rossmann-fold domains"/>
    <property type="match status" value="1"/>
</dbReference>
<dbReference type="InterPro" id="IPR001373">
    <property type="entry name" value="Cullin_N"/>
</dbReference>
<dbReference type="InterPro" id="IPR016158">
    <property type="entry name" value="Cullin_homology"/>
</dbReference>
<dbReference type="GO" id="GO:0006511">
    <property type="term" value="P:ubiquitin-dependent protein catabolic process"/>
    <property type="evidence" value="ECO:0007669"/>
    <property type="project" value="InterPro"/>
</dbReference>
<dbReference type="PROSITE" id="PS50069">
    <property type="entry name" value="CULLIN_2"/>
    <property type="match status" value="1"/>
</dbReference>
<gene>
    <name evidence="4" type="ORF">SSX86_008339</name>
</gene>
<comment type="caution">
    <text evidence="4">The sequence shown here is derived from an EMBL/GenBank/DDBJ whole genome shotgun (WGS) entry which is preliminary data.</text>
</comment>
<dbReference type="GO" id="GO:0031625">
    <property type="term" value="F:ubiquitin protein ligase binding"/>
    <property type="evidence" value="ECO:0007669"/>
    <property type="project" value="InterPro"/>
</dbReference>
<dbReference type="SUPFAM" id="SSF75632">
    <property type="entry name" value="Cullin homology domain"/>
    <property type="match status" value="1"/>
</dbReference>
<accession>A0AAP0H1Y9</accession>